<dbReference type="EMBL" id="CAVMJV010000011">
    <property type="protein sequence ID" value="CAK5044062.1"/>
    <property type="molecule type" value="Genomic_DNA"/>
</dbReference>
<evidence type="ECO:0000313" key="2">
    <source>
        <dbReference type="Proteomes" id="UP001497535"/>
    </source>
</evidence>
<evidence type="ECO:0000313" key="1">
    <source>
        <dbReference type="EMBL" id="CAK5044062.1"/>
    </source>
</evidence>
<accession>A0ACB0YEZ2</accession>
<gene>
    <name evidence="1" type="ORF">MENTE1834_LOCUS11333</name>
</gene>
<reference evidence="1" key="1">
    <citation type="submission" date="2023-11" db="EMBL/GenBank/DDBJ databases">
        <authorList>
            <person name="Poullet M."/>
        </authorList>
    </citation>
    <scope>NUCLEOTIDE SEQUENCE</scope>
    <source>
        <strain evidence="1">E1834</strain>
    </source>
</reference>
<keyword evidence="2" id="KW-1185">Reference proteome</keyword>
<organism evidence="1 2">
    <name type="scientific">Meloidogyne enterolobii</name>
    <name type="common">Root-knot nematode worm</name>
    <name type="synonym">Meloidogyne mayaguensis</name>
    <dbReference type="NCBI Taxonomy" id="390850"/>
    <lineage>
        <taxon>Eukaryota</taxon>
        <taxon>Metazoa</taxon>
        <taxon>Ecdysozoa</taxon>
        <taxon>Nematoda</taxon>
        <taxon>Chromadorea</taxon>
        <taxon>Rhabditida</taxon>
        <taxon>Tylenchina</taxon>
        <taxon>Tylenchomorpha</taxon>
        <taxon>Tylenchoidea</taxon>
        <taxon>Meloidogynidae</taxon>
        <taxon>Meloidogyninae</taxon>
        <taxon>Meloidogyne</taxon>
    </lineage>
</organism>
<name>A0ACB0YEZ2_MELEN</name>
<sequence length="155" mass="18648">MNLERSQIYRKNNKEKKKEYDRKYLQDNKEKMREYQRKYYQNKKNEKEIMKNNRLKLINVQSEGCSFNIQQTGDCSNKVKLPIVYEEDFQTEEGNIPRGVEEENNTDKVKKFLDDLNQIEVEEPNNVGENNINQINLNEYPFDLNEKPEEDGEDI</sequence>
<protein>
    <submittedName>
        <fullName evidence="1">Uncharacterized protein</fullName>
    </submittedName>
</protein>
<dbReference type="Proteomes" id="UP001497535">
    <property type="component" value="Unassembled WGS sequence"/>
</dbReference>
<comment type="caution">
    <text evidence="1">The sequence shown here is derived from an EMBL/GenBank/DDBJ whole genome shotgun (WGS) entry which is preliminary data.</text>
</comment>
<proteinExistence type="predicted"/>